<proteinExistence type="predicted"/>
<name>A0A6C0IBI6_9ZZZZ</name>
<accession>A0A6C0IBI6</accession>
<dbReference type="AlphaFoldDB" id="A0A6C0IBI6"/>
<dbReference type="EMBL" id="MN740153">
    <property type="protein sequence ID" value="QHT90388.1"/>
    <property type="molecule type" value="Genomic_DNA"/>
</dbReference>
<sequence length="259" mass="30359">MSKMIAPMSIYVPHIDASYTFEYVAHEFEHVFEIGSVERIEAVPRVNQKDGHAYYAYFIYFSKWGNGYNAQFLRNQLIEGKQTSMYYLIDRYWKACPNTSEVANLPMPEHVTLVMYVPDVYLHYSGNDTMNRDISHVMESFEFGDVSPNSIELLEDESKCTEDYAGFAKEIIGEEYVGDYRAVIVNFNYWFHSKNAHEVQKQLETDGHIVISTNFSHYSDMNWLVMKYHDSDKKSGANPYIWYSDPAKYQTHNKHVYLD</sequence>
<reference evidence="1" key="1">
    <citation type="journal article" date="2020" name="Nature">
        <title>Giant virus diversity and host interactions through global metagenomics.</title>
        <authorList>
            <person name="Schulz F."/>
            <person name="Roux S."/>
            <person name="Paez-Espino D."/>
            <person name="Jungbluth S."/>
            <person name="Walsh D.A."/>
            <person name="Denef V.J."/>
            <person name="McMahon K.D."/>
            <person name="Konstantinidis K.T."/>
            <person name="Eloe-Fadrosh E.A."/>
            <person name="Kyrpides N.C."/>
            <person name="Woyke T."/>
        </authorList>
    </citation>
    <scope>NUCLEOTIDE SEQUENCE</scope>
    <source>
        <strain evidence="1">GVMAG-M-3300023184-68</strain>
    </source>
</reference>
<protein>
    <submittedName>
        <fullName evidence="1">Uncharacterized protein</fullName>
    </submittedName>
</protein>
<organism evidence="1">
    <name type="scientific">viral metagenome</name>
    <dbReference type="NCBI Taxonomy" id="1070528"/>
    <lineage>
        <taxon>unclassified sequences</taxon>
        <taxon>metagenomes</taxon>
        <taxon>organismal metagenomes</taxon>
    </lineage>
</organism>
<evidence type="ECO:0000313" key="1">
    <source>
        <dbReference type="EMBL" id="QHT90388.1"/>
    </source>
</evidence>